<evidence type="ECO:0000313" key="10">
    <source>
        <dbReference type="EMBL" id="HIR62383.1"/>
    </source>
</evidence>
<evidence type="ECO:0000259" key="9">
    <source>
        <dbReference type="Pfam" id="PF03372"/>
    </source>
</evidence>
<dbReference type="NCBIfam" id="TIGR00195">
    <property type="entry name" value="exoDNase_III"/>
    <property type="match status" value="1"/>
</dbReference>
<reference evidence="10" key="2">
    <citation type="journal article" date="2021" name="PeerJ">
        <title>Extensive microbial diversity within the chicken gut microbiome revealed by metagenomics and culture.</title>
        <authorList>
            <person name="Gilroy R."/>
            <person name="Ravi A."/>
            <person name="Getino M."/>
            <person name="Pursley I."/>
            <person name="Horton D.L."/>
            <person name="Alikhan N.F."/>
            <person name="Baker D."/>
            <person name="Gharbi K."/>
            <person name="Hall N."/>
            <person name="Watson M."/>
            <person name="Adriaenssens E.M."/>
            <person name="Foster-Nyarko E."/>
            <person name="Jarju S."/>
            <person name="Secka A."/>
            <person name="Antonio M."/>
            <person name="Oren A."/>
            <person name="Chaudhuri R.R."/>
            <person name="La Ragione R."/>
            <person name="Hildebrand F."/>
            <person name="Pallen M.J."/>
        </authorList>
    </citation>
    <scope>NUCLEOTIDE SEQUENCE</scope>
    <source>
        <strain evidence="10">ChiHjej13B12-12457</strain>
    </source>
</reference>
<feature type="binding site" evidence="7">
    <location>
        <position position="144"/>
    </location>
    <ligand>
        <name>Mg(2+)</name>
        <dbReference type="ChEBI" id="CHEBI:18420"/>
        <label>1</label>
    </ligand>
</feature>
<dbReference type="GO" id="GO:0003906">
    <property type="term" value="F:DNA-(apurinic or apyrimidinic site) endonuclease activity"/>
    <property type="evidence" value="ECO:0007669"/>
    <property type="project" value="TreeGrafter"/>
</dbReference>
<feature type="binding site" evidence="7">
    <location>
        <position position="242"/>
    </location>
    <ligand>
        <name>Mg(2+)</name>
        <dbReference type="ChEBI" id="CHEBI:18420"/>
        <label>1</label>
    </ligand>
</feature>
<proteinExistence type="inferred from homology"/>
<evidence type="ECO:0000256" key="5">
    <source>
        <dbReference type="ARBA" id="ARBA00022842"/>
    </source>
</evidence>
<evidence type="ECO:0000256" key="7">
    <source>
        <dbReference type="PIRSR" id="PIRSR604808-2"/>
    </source>
</evidence>
<dbReference type="GO" id="GO:0006284">
    <property type="term" value="P:base-excision repair"/>
    <property type="evidence" value="ECO:0007669"/>
    <property type="project" value="TreeGrafter"/>
</dbReference>
<accession>A0A9D1E0L3</accession>
<dbReference type="InterPro" id="IPR005135">
    <property type="entry name" value="Endo/exonuclease/phosphatase"/>
</dbReference>
<evidence type="ECO:0000256" key="4">
    <source>
        <dbReference type="ARBA" id="ARBA00022801"/>
    </source>
</evidence>
<evidence type="ECO:0000313" key="11">
    <source>
        <dbReference type="Proteomes" id="UP000886744"/>
    </source>
</evidence>
<dbReference type="PROSITE" id="PS00726">
    <property type="entry name" value="AP_NUCLEASE_F1_1"/>
    <property type="match status" value="1"/>
</dbReference>
<dbReference type="InterPro" id="IPR036691">
    <property type="entry name" value="Endo/exonu/phosph_ase_sf"/>
</dbReference>
<dbReference type="PROSITE" id="PS00728">
    <property type="entry name" value="AP_NUCLEASE_F1_3"/>
    <property type="match status" value="1"/>
</dbReference>
<feature type="binding site" evidence="7">
    <location>
        <position position="146"/>
    </location>
    <ligand>
        <name>Mg(2+)</name>
        <dbReference type="ChEBI" id="CHEBI:18420"/>
        <label>1</label>
    </ligand>
</feature>
<dbReference type="EMBL" id="DVHI01000031">
    <property type="protein sequence ID" value="HIR62383.1"/>
    <property type="molecule type" value="Genomic_DNA"/>
</dbReference>
<name>A0A9D1E0L3_9BACT</name>
<dbReference type="FunFam" id="3.60.10.10:FF:000034">
    <property type="entry name" value="Exodeoxyribonuclease III"/>
    <property type="match status" value="1"/>
</dbReference>
<feature type="binding site" evidence="7">
    <location>
        <position position="241"/>
    </location>
    <ligand>
        <name>Mg(2+)</name>
        <dbReference type="ChEBI" id="CHEBI:18420"/>
        <label>1</label>
    </ligand>
</feature>
<organism evidence="10 11">
    <name type="scientific">Candidatus Coprenecus avistercoris</name>
    <dbReference type="NCBI Taxonomy" id="2840730"/>
    <lineage>
        <taxon>Bacteria</taxon>
        <taxon>Pseudomonadati</taxon>
        <taxon>Bacteroidota</taxon>
        <taxon>Bacteroidia</taxon>
        <taxon>Bacteroidales</taxon>
        <taxon>Rikenellaceae</taxon>
        <taxon>Rikenellaceae incertae sedis</taxon>
        <taxon>Candidatus Coprenecus</taxon>
    </lineage>
</organism>
<reference evidence="10" key="1">
    <citation type="submission" date="2020-10" db="EMBL/GenBank/DDBJ databases">
        <authorList>
            <person name="Gilroy R."/>
        </authorList>
    </citation>
    <scope>NUCLEOTIDE SEQUENCE</scope>
    <source>
        <strain evidence="10">ChiHjej13B12-12457</strain>
    </source>
</reference>
<dbReference type="PANTHER" id="PTHR22748:SF6">
    <property type="entry name" value="DNA-(APURINIC OR APYRIMIDINIC SITE) ENDONUCLEASE"/>
    <property type="match status" value="1"/>
</dbReference>
<feature type="active site" description="Proton donor/acceptor" evidence="6">
    <location>
        <position position="144"/>
    </location>
</feature>
<feature type="binding site" evidence="7">
    <location>
        <position position="7"/>
    </location>
    <ligand>
        <name>Mg(2+)</name>
        <dbReference type="ChEBI" id="CHEBI:18420"/>
        <label>1</label>
    </ligand>
</feature>
<protein>
    <submittedName>
        <fullName evidence="10">Exodeoxyribonuclease III</fullName>
        <ecNumber evidence="10">3.1.11.2</ecNumber>
    </submittedName>
</protein>
<keyword evidence="4 10" id="KW-0378">Hydrolase</keyword>
<dbReference type="GO" id="GO:0008081">
    <property type="term" value="F:phosphoric diester hydrolase activity"/>
    <property type="evidence" value="ECO:0007669"/>
    <property type="project" value="TreeGrafter"/>
</dbReference>
<dbReference type="AlphaFoldDB" id="A0A9D1E0L3"/>
<dbReference type="PROSITE" id="PS51435">
    <property type="entry name" value="AP_NUCLEASE_F1_4"/>
    <property type="match status" value="1"/>
</dbReference>
<feature type="site" description="Important for catalytic activity" evidence="8">
    <location>
        <position position="216"/>
    </location>
</feature>
<dbReference type="InterPro" id="IPR004808">
    <property type="entry name" value="AP_endonuc_1"/>
</dbReference>
<evidence type="ECO:0000256" key="6">
    <source>
        <dbReference type="PIRSR" id="PIRSR604808-1"/>
    </source>
</evidence>
<evidence type="ECO:0000256" key="1">
    <source>
        <dbReference type="ARBA" id="ARBA00001936"/>
    </source>
</evidence>
<evidence type="ECO:0000256" key="2">
    <source>
        <dbReference type="ARBA" id="ARBA00007092"/>
    </source>
</evidence>
<dbReference type="Proteomes" id="UP000886744">
    <property type="component" value="Unassembled WGS sequence"/>
</dbReference>
<feature type="active site" evidence="6">
    <location>
        <position position="105"/>
    </location>
</feature>
<gene>
    <name evidence="10" type="primary">xth</name>
    <name evidence="10" type="ORF">IAC94_02515</name>
</gene>
<feature type="active site" description="Proton acceptor" evidence="6">
    <location>
        <position position="242"/>
    </location>
</feature>
<feature type="binding site" evidence="7">
    <location>
        <position position="35"/>
    </location>
    <ligand>
        <name>Mg(2+)</name>
        <dbReference type="ChEBI" id="CHEBI:18420"/>
        <label>1</label>
    </ligand>
</feature>
<keyword evidence="7" id="KW-0464">Manganese</keyword>
<dbReference type="Pfam" id="PF03372">
    <property type="entry name" value="Exo_endo_phos"/>
    <property type="match status" value="1"/>
</dbReference>
<dbReference type="NCBIfam" id="TIGR00633">
    <property type="entry name" value="xth"/>
    <property type="match status" value="1"/>
</dbReference>
<dbReference type="SUPFAM" id="SSF56219">
    <property type="entry name" value="DNase I-like"/>
    <property type="match status" value="1"/>
</dbReference>
<evidence type="ECO:0000256" key="8">
    <source>
        <dbReference type="PIRSR" id="PIRSR604808-3"/>
    </source>
</evidence>
<dbReference type="CDD" id="cd09087">
    <property type="entry name" value="Ape1-like_AP-endo"/>
    <property type="match status" value="1"/>
</dbReference>
<dbReference type="GO" id="GO:0046872">
    <property type="term" value="F:metal ion binding"/>
    <property type="evidence" value="ECO:0007669"/>
    <property type="project" value="UniProtKB-KW"/>
</dbReference>
<evidence type="ECO:0000256" key="3">
    <source>
        <dbReference type="ARBA" id="ARBA00022723"/>
    </source>
</evidence>
<comment type="caution">
    <text evidence="10">The sequence shown here is derived from an EMBL/GenBank/DDBJ whole genome shotgun (WGS) entry which is preliminary data.</text>
</comment>
<comment type="cofactor">
    <cofactor evidence="7">
        <name>Mg(2+)</name>
        <dbReference type="ChEBI" id="CHEBI:18420"/>
    </cofactor>
    <cofactor evidence="7">
        <name>Mn(2+)</name>
        <dbReference type="ChEBI" id="CHEBI:29035"/>
    </cofactor>
    <text evidence="7">Probably binds two magnesium or manganese ions per subunit.</text>
</comment>
<feature type="site" description="Interaction with DNA substrate" evidence="8">
    <location>
        <position position="242"/>
    </location>
</feature>
<dbReference type="InterPro" id="IPR020847">
    <property type="entry name" value="AP_endonuclease_F1_BS"/>
</dbReference>
<sequence>MKFISWNVNGLRACCGKGFEESFKTLDADFFCLQETKMQEGQLDIAFDGYSSYWNYAQKKGYSGTAIFSRHEPMSVTYGLGLEEHDTEGRVITLEMPEFYLVTVYTPNSQDELRRLDYRMTWEDEFRAYLLRLDAVKPVIVCGDLNVAHKEIDLKNPKTNRMNAGFTDQERGKFSDLLAAGFTDTFRYFYPDTEGVYSWWSYRFKAREKNAGWRIDYFLVSNRLQPKLLGASIHNEIFGSDHCPVELTLDI</sequence>
<dbReference type="EC" id="3.1.11.2" evidence="10"/>
<feature type="domain" description="Endonuclease/exonuclease/phosphatase" evidence="9">
    <location>
        <begin position="4"/>
        <end position="242"/>
    </location>
</feature>
<dbReference type="GO" id="GO:0008311">
    <property type="term" value="F:double-stranded DNA 3'-5' DNA exonuclease activity"/>
    <property type="evidence" value="ECO:0007669"/>
    <property type="project" value="UniProtKB-EC"/>
</dbReference>
<keyword evidence="5 7" id="KW-0460">Magnesium</keyword>
<keyword evidence="3 7" id="KW-0479">Metal-binding</keyword>
<comment type="cofactor">
    <cofactor evidence="1">
        <name>Mn(2+)</name>
        <dbReference type="ChEBI" id="CHEBI:29035"/>
    </cofactor>
</comment>
<dbReference type="Gene3D" id="3.60.10.10">
    <property type="entry name" value="Endonuclease/exonuclease/phosphatase"/>
    <property type="match status" value="1"/>
</dbReference>
<dbReference type="GO" id="GO:0003677">
    <property type="term" value="F:DNA binding"/>
    <property type="evidence" value="ECO:0007669"/>
    <property type="project" value="InterPro"/>
</dbReference>
<feature type="site" description="Transition state stabilizer" evidence="8">
    <location>
        <position position="146"/>
    </location>
</feature>
<dbReference type="InterPro" id="IPR020848">
    <property type="entry name" value="AP_endonuclease_F1_CS"/>
</dbReference>
<dbReference type="PANTHER" id="PTHR22748">
    <property type="entry name" value="AP ENDONUCLEASE"/>
    <property type="match status" value="1"/>
</dbReference>
<comment type="similarity">
    <text evidence="2">Belongs to the DNA repair enzymes AP/ExoA family.</text>
</comment>